<reference evidence="1 2" key="1">
    <citation type="submission" date="2015-01" db="EMBL/GenBank/DDBJ databases">
        <title>Evolution of Trichinella species and genotypes.</title>
        <authorList>
            <person name="Korhonen P.K."/>
            <person name="Edoardo P."/>
            <person name="Giuseppe L.R."/>
            <person name="Gasser R.B."/>
        </authorList>
    </citation>
    <scope>NUCLEOTIDE SEQUENCE [LARGE SCALE GENOMIC DNA]</scope>
    <source>
        <strain evidence="1">ISS417</strain>
    </source>
</reference>
<evidence type="ECO:0008006" key="3">
    <source>
        <dbReference type="Google" id="ProtNLM"/>
    </source>
</evidence>
<dbReference type="InterPro" id="IPR012337">
    <property type="entry name" value="RNaseH-like_sf"/>
</dbReference>
<protein>
    <recommendedName>
        <fullName evidence="3">Integrase catalytic domain-containing protein</fullName>
    </recommendedName>
</protein>
<evidence type="ECO:0000313" key="2">
    <source>
        <dbReference type="Proteomes" id="UP000055048"/>
    </source>
</evidence>
<dbReference type="SUPFAM" id="SSF53098">
    <property type="entry name" value="Ribonuclease H-like"/>
    <property type="match status" value="1"/>
</dbReference>
<dbReference type="GO" id="GO:0003676">
    <property type="term" value="F:nucleic acid binding"/>
    <property type="evidence" value="ECO:0007669"/>
    <property type="project" value="InterPro"/>
</dbReference>
<dbReference type="EMBL" id="JYDJ01000303">
    <property type="protein sequence ID" value="KRX37582.1"/>
    <property type="molecule type" value="Genomic_DNA"/>
</dbReference>
<dbReference type="Proteomes" id="UP000055048">
    <property type="component" value="Unassembled WGS sequence"/>
</dbReference>
<dbReference type="InterPro" id="IPR036397">
    <property type="entry name" value="RNaseH_sf"/>
</dbReference>
<dbReference type="Gene3D" id="3.30.420.10">
    <property type="entry name" value="Ribonuclease H-like superfamily/Ribonuclease H"/>
    <property type="match status" value="1"/>
</dbReference>
<evidence type="ECO:0000313" key="1">
    <source>
        <dbReference type="EMBL" id="KRX37582.1"/>
    </source>
</evidence>
<dbReference type="AlphaFoldDB" id="A0A0V0TF45"/>
<gene>
    <name evidence="1" type="ORF">T05_2164</name>
</gene>
<organism evidence="1 2">
    <name type="scientific">Trichinella murrelli</name>
    <dbReference type="NCBI Taxonomy" id="144512"/>
    <lineage>
        <taxon>Eukaryota</taxon>
        <taxon>Metazoa</taxon>
        <taxon>Ecdysozoa</taxon>
        <taxon>Nematoda</taxon>
        <taxon>Enoplea</taxon>
        <taxon>Dorylaimia</taxon>
        <taxon>Trichinellida</taxon>
        <taxon>Trichinellidae</taxon>
        <taxon>Trichinella</taxon>
    </lineage>
</organism>
<keyword evidence="2" id="KW-1185">Reference proteome</keyword>
<proteinExistence type="predicted"/>
<accession>A0A0V0TF45</accession>
<sequence length="193" mass="21710">MEKVQTLMEEKHEATVNRVILENRKSITVVLFWHRAVLVDVDGNLGRRIGGGPCSEMRLTEETCTTHRFDLSFECENVADKARAMKKGQQIRRKSSKADQTNPPVETAALLVRRTRPHDKADRSTLNSKPFASDEFCRFLLSKGIACSRTTPYNLQGSAQTERYTGIILQIVLLSLKSDGLPTEQWPALLPAL</sequence>
<dbReference type="STRING" id="144512.A0A0V0TF45"/>
<comment type="caution">
    <text evidence="1">The sequence shown here is derived from an EMBL/GenBank/DDBJ whole genome shotgun (WGS) entry which is preliminary data.</text>
</comment>
<name>A0A0V0TF45_9BILA</name>